<proteinExistence type="predicted"/>
<comment type="caution">
    <text evidence="2">The sequence shown here is derived from an EMBL/GenBank/DDBJ whole genome shotgun (WGS) entry which is preliminary data.</text>
</comment>
<dbReference type="Proteomes" id="UP000276133">
    <property type="component" value="Unassembled WGS sequence"/>
</dbReference>
<dbReference type="EMBL" id="REGN01006866">
    <property type="protein sequence ID" value="RNA08064.1"/>
    <property type="molecule type" value="Genomic_DNA"/>
</dbReference>
<keyword evidence="3" id="KW-1185">Reference proteome</keyword>
<keyword evidence="1" id="KW-0732">Signal</keyword>
<evidence type="ECO:0000313" key="2">
    <source>
        <dbReference type="EMBL" id="RNA08064.1"/>
    </source>
</evidence>
<evidence type="ECO:0008006" key="4">
    <source>
        <dbReference type="Google" id="ProtNLM"/>
    </source>
</evidence>
<name>A0A3M7QA72_BRAPC</name>
<accession>A0A3M7QA72</accession>
<sequence>MRIKWCNKKLLFNFILFLTSPSLAHAIFIMVKPSEETQFGVKIVLNKHTNQIACPKCSRIMKNNEPGQRCIIFKTNFT</sequence>
<feature type="signal peptide" evidence="1">
    <location>
        <begin position="1"/>
        <end position="26"/>
    </location>
</feature>
<evidence type="ECO:0000256" key="1">
    <source>
        <dbReference type="SAM" id="SignalP"/>
    </source>
</evidence>
<protein>
    <recommendedName>
        <fullName evidence="4">LITAF domain-containing protein</fullName>
    </recommendedName>
</protein>
<dbReference type="AlphaFoldDB" id="A0A3M7QA72"/>
<evidence type="ECO:0000313" key="3">
    <source>
        <dbReference type="Proteomes" id="UP000276133"/>
    </source>
</evidence>
<organism evidence="2 3">
    <name type="scientific">Brachionus plicatilis</name>
    <name type="common">Marine rotifer</name>
    <name type="synonym">Brachionus muelleri</name>
    <dbReference type="NCBI Taxonomy" id="10195"/>
    <lineage>
        <taxon>Eukaryota</taxon>
        <taxon>Metazoa</taxon>
        <taxon>Spiralia</taxon>
        <taxon>Gnathifera</taxon>
        <taxon>Rotifera</taxon>
        <taxon>Eurotatoria</taxon>
        <taxon>Monogononta</taxon>
        <taxon>Pseudotrocha</taxon>
        <taxon>Ploima</taxon>
        <taxon>Brachionidae</taxon>
        <taxon>Brachionus</taxon>
    </lineage>
</organism>
<gene>
    <name evidence="2" type="ORF">BpHYR1_018735</name>
</gene>
<reference evidence="2 3" key="1">
    <citation type="journal article" date="2018" name="Sci. Rep.">
        <title>Genomic signatures of local adaptation to the degree of environmental predictability in rotifers.</title>
        <authorList>
            <person name="Franch-Gras L."/>
            <person name="Hahn C."/>
            <person name="Garcia-Roger E.M."/>
            <person name="Carmona M.J."/>
            <person name="Serra M."/>
            <person name="Gomez A."/>
        </authorList>
    </citation>
    <scope>NUCLEOTIDE SEQUENCE [LARGE SCALE GENOMIC DNA]</scope>
    <source>
        <strain evidence="2">HYR1</strain>
    </source>
</reference>
<feature type="chain" id="PRO_5018075412" description="LITAF domain-containing protein" evidence="1">
    <location>
        <begin position="27"/>
        <end position="78"/>
    </location>
</feature>